<dbReference type="HOGENOM" id="CLU_034123_0_0_1"/>
<feature type="compositionally biased region" description="Low complexity" evidence="1">
    <location>
        <begin position="34"/>
        <end position="44"/>
    </location>
</feature>
<keyword evidence="3" id="KW-1185">Reference proteome</keyword>
<dbReference type="Proteomes" id="UP000053989">
    <property type="component" value="Unassembled WGS sequence"/>
</dbReference>
<feature type="region of interest" description="Disordered" evidence="1">
    <location>
        <begin position="1"/>
        <end position="190"/>
    </location>
</feature>
<proteinExistence type="predicted"/>
<organism evidence="2 3">
    <name type="scientific">Scleroderma citrinum Foug A</name>
    <dbReference type="NCBI Taxonomy" id="1036808"/>
    <lineage>
        <taxon>Eukaryota</taxon>
        <taxon>Fungi</taxon>
        <taxon>Dikarya</taxon>
        <taxon>Basidiomycota</taxon>
        <taxon>Agaricomycotina</taxon>
        <taxon>Agaricomycetes</taxon>
        <taxon>Agaricomycetidae</taxon>
        <taxon>Boletales</taxon>
        <taxon>Sclerodermatineae</taxon>
        <taxon>Sclerodermataceae</taxon>
        <taxon>Scleroderma</taxon>
    </lineage>
</organism>
<evidence type="ECO:0000313" key="3">
    <source>
        <dbReference type="Proteomes" id="UP000053989"/>
    </source>
</evidence>
<feature type="compositionally biased region" description="Polar residues" evidence="1">
    <location>
        <begin position="312"/>
        <end position="342"/>
    </location>
</feature>
<feature type="compositionally biased region" description="Basic and acidic residues" evidence="1">
    <location>
        <begin position="67"/>
        <end position="78"/>
    </location>
</feature>
<reference evidence="2 3" key="1">
    <citation type="submission" date="2014-04" db="EMBL/GenBank/DDBJ databases">
        <authorList>
            <consortium name="DOE Joint Genome Institute"/>
            <person name="Kuo A."/>
            <person name="Kohler A."/>
            <person name="Nagy L.G."/>
            <person name="Floudas D."/>
            <person name="Copeland A."/>
            <person name="Barry K.W."/>
            <person name="Cichocki N."/>
            <person name="Veneault-Fourrey C."/>
            <person name="LaButti K."/>
            <person name="Lindquist E.A."/>
            <person name="Lipzen A."/>
            <person name="Lundell T."/>
            <person name="Morin E."/>
            <person name="Murat C."/>
            <person name="Sun H."/>
            <person name="Tunlid A."/>
            <person name="Henrissat B."/>
            <person name="Grigoriev I.V."/>
            <person name="Hibbett D.S."/>
            <person name="Martin F."/>
            <person name="Nordberg H.P."/>
            <person name="Cantor M.N."/>
            <person name="Hua S.X."/>
        </authorList>
    </citation>
    <scope>NUCLEOTIDE SEQUENCE [LARGE SCALE GENOMIC DNA]</scope>
    <source>
        <strain evidence="2 3">Foug A</strain>
    </source>
</reference>
<dbReference type="InParanoid" id="A0A0C3AUR5"/>
<dbReference type="AlphaFoldDB" id="A0A0C3AUR5"/>
<name>A0A0C3AUR5_9AGAM</name>
<evidence type="ECO:0000313" key="2">
    <source>
        <dbReference type="EMBL" id="KIM68697.1"/>
    </source>
</evidence>
<dbReference type="OrthoDB" id="3267789at2759"/>
<dbReference type="STRING" id="1036808.A0A0C3AUR5"/>
<dbReference type="EMBL" id="KN822008">
    <property type="protein sequence ID" value="KIM68697.1"/>
    <property type="molecule type" value="Genomic_DNA"/>
</dbReference>
<reference evidence="3" key="2">
    <citation type="submission" date="2015-01" db="EMBL/GenBank/DDBJ databases">
        <title>Evolutionary Origins and Diversification of the Mycorrhizal Mutualists.</title>
        <authorList>
            <consortium name="DOE Joint Genome Institute"/>
            <consortium name="Mycorrhizal Genomics Consortium"/>
            <person name="Kohler A."/>
            <person name="Kuo A."/>
            <person name="Nagy L.G."/>
            <person name="Floudas D."/>
            <person name="Copeland A."/>
            <person name="Barry K.W."/>
            <person name="Cichocki N."/>
            <person name="Veneault-Fourrey C."/>
            <person name="LaButti K."/>
            <person name="Lindquist E.A."/>
            <person name="Lipzen A."/>
            <person name="Lundell T."/>
            <person name="Morin E."/>
            <person name="Murat C."/>
            <person name="Riley R."/>
            <person name="Ohm R."/>
            <person name="Sun H."/>
            <person name="Tunlid A."/>
            <person name="Henrissat B."/>
            <person name="Grigoriev I.V."/>
            <person name="Hibbett D.S."/>
            <person name="Martin F."/>
        </authorList>
    </citation>
    <scope>NUCLEOTIDE SEQUENCE [LARGE SCALE GENOMIC DNA]</scope>
    <source>
        <strain evidence="3">Foug A</strain>
    </source>
</reference>
<feature type="compositionally biased region" description="Basic and acidic residues" evidence="1">
    <location>
        <begin position="409"/>
        <end position="418"/>
    </location>
</feature>
<protein>
    <submittedName>
        <fullName evidence="2">Uncharacterized protein</fullName>
    </submittedName>
</protein>
<feature type="compositionally biased region" description="Basic and acidic residues" evidence="1">
    <location>
        <begin position="279"/>
        <end position="296"/>
    </location>
</feature>
<accession>A0A0C3AUR5</accession>
<feature type="compositionally biased region" description="Polar residues" evidence="1">
    <location>
        <begin position="253"/>
        <end position="266"/>
    </location>
</feature>
<feature type="compositionally biased region" description="Acidic residues" evidence="1">
    <location>
        <begin position="237"/>
        <end position="249"/>
    </location>
</feature>
<feature type="compositionally biased region" description="Low complexity" evidence="1">
    <location>
        <begin position="1"/>
        <end position="14"/>
    </location>
</feature>
<feature type="compositionally biased region" description="Polar residues" evidence="1">
    <location>
        <begin position="473"/>
        <end position="494"/>
    </location>
</feature>
<feature type="region of interest" description="Disordered" evidence="1">
    <location>
        <begin position="224"/>
        <end position="510"/>
    </location>
</feature>
<sequence length="536" mass="57273">METQTSRTTSGTSGPAAPGSPHIRDLSSLRNGESGSAFRGNSRARGGRSNRGGRGGGRPSSTLGSAVREERLEGRLHSDTAAPQTEALTKGPASMVVLDKPTGRLERSAKSKSKPPSKRTSRVTPTLVIAPPPSETSPAMPSNPRSSNRRYRSHQQSKAPLERNLKPPSSQAPLKLPRARNGSTYSPVAIRKDIPPHLAASHEAEVRHDIEALVERVRAVAMAENRPTTPGSHIDWAGEEDDSLPDLDDWGVITTNNTVNGEQNEGISPILGDALKQLPEPRLDIEREVSYNRDMETYSDADAGANEEFNDPAQTHFSTDPAQTDSLTTPISEQSSDVSTSEVFPESPSVPLATDTKSPEHPPLLPREEVDPPLKSSESSTDDDLISTCEGISGSIHAPSCRELAAIEPRSRSSDERSLSASIHAPAGALESHPASSLLPDQSIPVKNHSYSRSHGRSHTESRPSQAPRFSRSGASSPLGQHVYTHSRNHSSPPTGGPSHRAHHTSRPVITGEAISRLARTIGGLGQVPRTQGIPL</sequence>
<feature type="compositionally biased region" description="Gly residues" evidence="1">
    <location>
        <begin position="49"/>
        <end position="58"/>
    </location>
</feature>
<feature type="compositionally biased region" description="Basic residues" evidence="1">
    <location>
        <begin position="110"/>
        <end position="121"/>
    </location>
</feature>
<gene>
    <name evidence="2" type="ORF">SCLCIDRAFT_1208894</name>
</gene>
<evidence type="ECO:0000256" key="1">
    <source>
        <dbReference type="SAM" id="MobiDB-lite"/>
    </source>
</evidence>